<reference evidence="3 5" key="1">
    <citation type="submission" date="2019-03" db="EMBL/GenBank/DDBJ databases">
        <title>Vagococcus sp. was isolated fron gut of Carduelis flavirostris.</title>
        <authorList>
            <person name="Ge Y."/>
        </authorList>
    </citation>
    <scope>NUCLEOTIDE SEQUENCE [LARGE SCALE GENOMIC DNA]</scope>
    <source>
        <strain evidence="3 5">CF-210</strain>
    </source>
</reference>
<evidence type="ECO:0000313" key="4">
    <source>
        <dbReference type="Proteomes" id="UP000296883"/>
    </source>
</evidence>
<keyword evidence="4" id="KW-1185">Reference proteome</keyword>
<name>A0AAJ5EF88_9ENTE</name>
<evidence type="ECO:0000313" key="3">
    <source>
        <dbReference type="EMBL" id="TFZ42549.1"/>
    </source>
</evidence>
<dbReference type="PIRSF" id="PIRSF021332">
    <property type="entry name" value="DUF1054"/>
    <property type="match status" value="1"/>
</dbReference>
<dbReference type="EMBL" id="CP038865">
    <property type="protein sequence ID" value="QCA28196.1"/>
    <property type="molecule type" value="Genomic_DNA"/>
</dbReference>
<dbReference type="InterPro" id="IPR053707">
    <property type="entry name" value="UPF0637_domain_sf"/>
</dbReference>
<dbReference type="RefSeq" id="WP_135253937.1">
    <property type="nucleotide sequence ID" value="NZ_CP038865.1"/>
</dbReference>
<dbReference type="HAMAP" id="MF_01851">
    <property type="entry name" value="UPF0637"/>
    <property type="match status" value="1"/>
</dbReference>
<organism evidence="3 5">
    <name type="scientific">Vagococcus xieshaowenii</name>
    <dbReference type="NCBI Taxonomy" id="2562451"/>
    <lineage>
        <taxon>Bacteria</taxon>
        <taxon>Bacillati</taxon>
        <taxon>Bacillota</taxon>
        <taxon>Bacilli</taxon>
        <taxon>Lactobacillales</taxon>
        <taxon>Enterococcaceae</taxon>
        <taxon>Vagococcus</taxon>
    </lineage>
</organism>
<evidence type="ECO:0000313" key="2">
    <source>
        <dbReference type="EMBL" id="QCA28196.1"/>
    </source>
</evidence>
<accession>A0AAJ5EF88</accession>
<sequence length="203" mass="23703">MFTKESFDVFEIEGLDARMEAIRAKIQPVFQAIGEEVVSALTSELEEELMIHIAQHRRRTAYAPESTWAAFGGNKRGYKKFPHFELTINEDYIGMWLSFIDNPEFEKEIAQAFIDHQSLIQTLDETFVVSLDHTKPDVLKLKEMDLEKGLIRWRDVKKGEFMVGRIIHKEEDKQLQPDAQLSYMLSTYQALLPLYNLAYKVRK</sequence>
<dbReference type="Gene3D" id="3.30.930.20">
    <property type="entry name" value="Protein of unknown function DUF1054"/>
    <property type="match status" value="1"/>
</dbReference>
<gene>
    <name evidence="3" type="ORF">E4031_03210</name>
    <name evidence="2" type="ORF">E4Z98_02280</name>
</gene>
<reference evidence="2 4" key="2">
    <citation type="journal article" date="2020" name="Int. J. Syst. Evol. Microbiol.">
        <title>Vagococcus xieshaowenii sp. nov., isolated from snow finch (Montifringilla taczanowskii) cloacal content.</title>
        <authorList>
            <person name="Ge Y."/>
            <person name="Yang J."/>
            <person name="Lai X.H."/>
            <person name="Zhang G."/>
            <person name="Jin D."/>
            <person name="Lu S."/>
            <person name="Wang B."/>
            <person name="Huang Y."/>
            <person name="Huang Y."/>
            <person name="Ren Z."/>
            <person name="Zhang X."/>
            <person name="Xu J."/>
        </authorList>
    </citation>
    <scope>NUCLEOTIDE SEQUENCE [LARGE SCALE GENOMIC DNA]</scope>
    <source>
        <strain evidence="4">personal::cf-49</strain>
        <strain evidence="2">Personal::cf-49</strain>
    </source>
</reference>
<evidence type="ECO:0000313" key="5">
    <source>
        <dbReference type="Proteomes" id="UP000297725"/>
    </source>
</evidence>
<dbReference type="Proteomes" id="UP000297725">
    <property type="component" value="Unassembled WGS sequence"/>
</dbReference>
<dbReference type="SUPFAM" id="SSF142913">
    <property type="entry name" value="YktB/PF0168-like"/>
    <property type="match status" value="1"/>
</dbReference>
<dbReference type="EMBL" id="SRHU01000010">
    <property type="protein sequence ID" value="TFZ42549.1"/>
    <property type="molecule type" value="Genomic_DNA"/>
</dbReference>
<dbReference type="InterPro" id="IPR009403">
    <property type="entry name" value="UPF0637"/>
</dbReference>
<evidence type="ECO:0000256" key="1">
    <source>
        <dbReference type="HAMAP-Rule" id="MF_01851"/>
    </source>
</evidence>
<comment type="similarity">
    <text evidence="1">Belongs to the UPF0637 family.</text>
</comment>
<proteinExistence type="inferred from homology"/>
<dbReference type="Pfam" id="PF06335">
    <property type="entry name" value="DUF1054"/>
    <property type="match status" value="1"/>
</dbReference>
<dbReference type="AlphaFoldDB" id="A0AAJ5EF88"/>
<protein>
    <recommendedName>
        <fullName evidence="1">UPF0637 protein E4031_03210</fullName>
    </recommendedName>
</protein>
<dbReference type="Proteomes" id="UP000296883">
    <property type="component" value="Chromosome"/>
</dbReference>